<dbReference type="Gene3D" id="1.10.510.10">
    <property type="entry name" value="Transferase(Phosphotransferase) domain 1"/>
    <property type="match status" value="1"/>
</dbReference>
<proteinExistence type="predicted"/>
<dbReference type="AlphaFoldDB" id="A0ABD1B1Z9"/>
<dbReference type="Proteomes" id="UP001558713">
    <property type="component" value="Unassembled WGS sequence"/>
</dbReference>
<reference evidence="1 2" key="1">
    <citation type="submission" date="2024-04" db="EMBL/GenBank/DDBJ databases">
        <title>Genome assembly C_amara_ONT_v2.</title>
        <authorList>
            <person name="Yant L."/>
            <person name="Moore C."/>
            <person name="Slenker M."/>
        </authorList>
    </citation>
    <scope>NUCLEOTIDE SEQUENCE [LARGE SCALE GENOMIC DNA]</scope>
    <source>
        <tissue evidence="1">Leaf</tissue>
    </source>
</reference>
<protein>
    <submittedName>
        <fullName evidence="1">Wall-associated receptor kinase-like 4</fullName>
    </submittedName>
</protein>
<organism evidence="1 2">
    <name type="scientific">Cardamine amara subsp. amara</name>
    <dbReference type="NCBI Taxonomy" id="228776"/>
    <lineage>
        <taxon>Eukaryota</taxon>
        <taxon>Viridiplantae</taxon>
        <taxon>Streptophyta</taxon>
        <taxon>Embryophyta</taxon>
        <taxon>Tracheophyta</taxon>
        <taxon>Spermatophyta</taxon>
        <taxon>Magnoliopsida</taxon>
        <taxon>eudicotyledons</taxon>
        <taxon>Gunneridae</taxon>
        <taxon>Pentapetalae</taxon>
        <taxon>rosids</taxon>
        <taxon>malvids</taxon>
        <taxon>Brassicales</taxon>
        <taxon>Brassicaceae</taxon>
        <taxon>Cardamineae</taxon>
        <taxon>Cardamine</taxon>
    </lineage>
</organism>
<sequence>MVMAKLAKWCLNLKGKKRPTMREVWMQLERISSSQTMENDVDEEGAQLSIDVTASSSTSQYNVDAALWSDVEPMLPRQTW</sequence>
<evidence type="ECO:0000313" key="1">
    <source>
        <dbReference type="EMBL" id="KAL1213011.1"/>
    </source>
</evidence>
<evidence type="ECO:0000313" key="2">
    <source>
        <dbReference type="Proteomes" id="UP001558713"/>
    </source>
</evidence>
<gene>
    <name evidence="1" type="ORF">V5N11_026135</name>
</gene>
<dbReference type="EMBL" id="JBANAX010000354">
    <property type="protein sequence ID" value="KAL1213011.1"/>
    <property type="molecule type" value="Genomic_DNA"/>
</dbReference>
<accession>A0ABD1B1Z9</accession>
<name>A0ABD1B1Z9_CARAN</name>
<comment type="caution">
    <text evidence="1">The sequence shown here is derived from an EMBL/GenBank/DDBJ whole genome shotgun (WGS) entry which is preliminary data.</text>
</comment>
<keyword evidence="2" id="KW-1185">Reference proteome</keyword>